<name>A0A074TNP5_9RHOB</name>
<dbReference type="GO" id="GO:0050135">
    <property type="term" value="F:NADP+ nucleosidase activity"/>
    <property type="evidence" value="ECO:0007669"/>
    <property type="project" value="InterPro"/>
</dbReference>
<dbReference type="InterPro" id="IPR019302">
    <property type="entry name" value="CAP12/PCTIR_TIR_dom"/>
</dbReference>
<reference evidence="2 3" key="1">
    <citation type="submission" date="2014-03" db="EMBL/GenBank/DDBJ databases">
        <title>The draft genome sequence of Thioclava dalianensis DLFJ1-1.</title>
        <authorList>
            <person name="Lai Q."/>
            <person name="Shao Z."/>
        </authorList>
    </citation>
    <scope>NUCLEOTIDE SEQUENCE [LARGE SCALE GENOMIC DNA]</scope>
    <source>
        <strain evidence="2 3">DLFJ1-1</strain>
    </source>
</reference>
<evidence type="ECO:0000313" key="2">
    <source>
        <dbReference type="EMBL" id="KEP70628.1"/>
    </source>
</evidence>
<dbReference type="RefSeq" id="WP_038063902.1">
    <property type="nucleotide sequence ID" value="NZ_FOVB01000002.1"/>
</dbReference>
<dbReference type="Pfam" id="PF10137">
    <property type="entry name" value="CAP12-PCTIR_TIR"/>
    <property type="match status" value="1"/>
</dbReference>
<dbReference type="Proteomes" id="UP000027725">
    <property type="component" value="Unassembled WGS sequence"/>
</dbReference>
<evidence type="ECO:0000313" key="3">
    <source>
        <dbReference type="Proteomes" id="UP000027725"/>
    </source>
</evidence>
<dbReference type="eggNOG" id="COG4271">
    <property type="taxonomic scope" value="Bacteria"/>
</dbReference>
<keyword evidence="3" id="KW-1185">Reference proteome</keyword>
<accession>A0A074TNP5</accession>
<evidence type="ECO:0000259" key="1">
    <source>
        <dbReference type="Pfam" id="PF10137"/>
    </source>
</evidence>
<organism evidence="2 3">
    <name type="scientific">Thioclava dalianensis</name>
    <dbReference type="NCBI Taxonomy" id="1185766"/>
    <lineage>
        <taxon>Bacteria</taxon>
        <taxon>Pseudomonadati</taxon>
        <taxon>Pseudomonadota</taxon>
        <taxon>Alphaproteobacteria</taxon>
        <taxon>Rhodobacterales</taxon>
        <taxon>Paracoccaceae</taxon>
        <taxon>Thioclava</taxon>
    </lineage>
</organism>
<dbReference type="AlphaFoldDB" id="A0A074TNP5"/>
<gene>
    <name evidence="2" type="ORF">DL1_16115</name>
</gene>
<protein>
    <recommendedName>
        <fullName evidence="1">CD-NTase-associated protein 12/Pycsar effector protein TIR domain-containing protein</fullName>
    </recommendedName>
</protein>
<comment type="caution">
    <text evidence="2">The sequence shown here is derived from an EMBL/GenBank/DDBJ whole genome shotgun (WGS) entry which is preliminary data.</text>
</comment>
<proteinExistence type="predicted"/>
<feature type="domain" description="CD-NTase-associated protein 12/Pycsar effector protein TIR" evidence="1">
    <location>
        <begin position="236"/>
        <end position="348"/>
    </location>
</feature>
<dbReference type="EMBL" id="JHEH01000005">
    <property type="protein sequence ID" value="KEP70628.1"/>
    <property type="molecule type" value="Genomic_DNA"/>
</dbReference>
<sequence>MSNELLELADQLETAVEDFQTKHKETLKALTDAATEMHKSWSGSNLGYHALVYYENLVPRPPGAQFSAEWGLQDMSYTSMGTVGSWCEYPSEAVKNAIYEQANHPNLSDIKKASSEMVTLVNRARDELLSVLSVALDDRSDTFLERLKKDAEGIKILTYSDMCRAMLPRGQMISRDSNAVMAGVQIAPHQEVIAESAALQIPCDVASDLAEIIRKAGSHMSRKQRSDQRLERIGTNVFIGHGRSPLWRELKDFVVDRLKLPHEEFNRVPVAGVTNIARLSEMLDGAGCALILLTAEDEQADGSLQARMNVVHEVGLFQGRLGFTKAIVVLEEGCEEFSNIQGLGQIRFPKNNISAAFEEIRAVLEREGLV</sequence>